<name>A0A5E6R6E8_PSEFL</name>
<dbReference type="InterPro" id="IPR027417">
    <property type="entry name" value="P-loop_NTPase"/>
</dbReference>
<dbReference type="Gene3D" id="3.40.50.300">
    <property type="entry name" value="P-loop containing nucleotide triphosphate hydrolases"/>
    <property type="match status" value="1"/>
</dbReference>
<keyword evidence="6" id="KW-0547">Nucleotide-binding</keyword>
<dbReference type="EC" id="3.6.3.-" evidence="11"/>
<evidence type="ECO:0000256" key="2">
    <source>
        <dbReference type="ARBA" id="ARBA00005417"/>
    </source>
</evidence>
<sequence length="291" mass="32025">MTSPLSTSNDLSRRGNLTPLHSQEATAMHPPKSVKPIVSFQDVTKSYGNFTVLDHLNLDVTPGEKVAIIGPSGSGKSTLLRVLMTLEGIDDGLIRIEDDLLTHMPNRNGVLVPANDRHIRRVRGKIGMVFQSFNLFPHMTALQNVIEAPVQVLGMKAAEARERAADLLELVGLGSKLGHYPSQLSGGQQQRVAIARALAMRPKVMLFDEVTSALDPELCGEVLNVIRKLGAEHNLTMLMVTHQMGFAREFADRVCFFYKGQIHEQGTPAQIFEHPQQERTCAFLSAVKEAN</sequence>
<dbReference type="GO" id="GO:0016887">
    <property type="term" value="F:ATP hydrolysis activity"/>
    <property type="evidence" value="ECO:0007669"/>
    <property type="project" value="InterPro"/>
</dbReference>
<feature type="domain" description="ABC transporter" evidence="10">
    <location>
        <begin position="38"/>
        <end position="284"/>
    </location>
</feature>
<dbReference type="NCBIfam" id="TIGR03005">
    <property type="entry name" value="ectoine_ehuA"/>
    <property type="match status" value="1"/>
</dbReference>
<dbReference type="SMART" id="SM00382">
    <property type="entry name" value="AAA"/>
    <property type="match status" value="1"/>
</dbReference>
<dbReference type="PROSITE" id="PS00211">
    <property type="entry name" value="ABC_TRANSPORTER_1"/>
    <property type="match status" value="1"/>
</dbReference>
<keyword evidence="9" id="KW-0472">Membrane</keyword>
<dbReference type="InterPro" id="IPR003439">
    <property type="entry name" value="ABC_transporter-like_ATP-bd"/>
</dbReference>
<dbReference type="GO" id="GO:0005886">
    <property type="term" value="C:plasma membrane"/>
    <property type="evidence" value="ECO:0007669"/>
    <property type="project" value="UniProtKB-SubCell"/>
</dbReference>
<evidence type="ECO:0000313" key="11">
    <source>
        <dbReference type="EMBL" id="VVM64267.1"/>
    </source>
</evidence>
<evidence type="ECO:0000259" key="10">
    <source>
        <dbReference type="PROSITE" id="PS50893"/>
    </source>
</evidence>
<dbReference type="SUPFAM" id="SSF52540">
    <property type="entry name" value="P-loop containing nucleoside triphosphate hydrolases"/>
    <property type="match status" value="1"/>
</dbReference>
<evidence type="ECO:0000256" key="7">
    <source>
        <dbReference type="ARBA" id="ARBA00022840"/>
    </source>
</evidence>
<dbReference type="InterPro" id="IPR014343">
    <property type="entry name" value="Ectoine_EhuA"/>
</dbReference>
<keyword evidence="8" id="KW-0029">Amino-acid transport</keyword>
<keyword evidence="7 11" id="KW-0067">ATP-binding</keyword>
<keyword evidence="5" id="KW-0997">Cell inner membrane</keyword>
<protein>
    <submittedName>
        <fullName evidence="11">Glutamine transport ATP-binding protein GlnQ</fullName>
        <ecNumber evidence="11">3.6.3.-</ecNumber>
    </submittedName>
</protein>
<dbReference type="InterPro" id="IPR050086">
    <property type="entry name" value="MetN_ABC_transporter-like"/>
</dbReference>
<reference evidence="11 12" key="1">
    <citation type="submission" date="2019-09" db="EMBL/GenBank/DDBJ databases">
        <authorList>
            <person name="Chandra G."/>
            <person name="Truman W A."/>
        </authorList>
    </citation>
    <scope>NUCLEOTIDE SEQUENCE [LARGE SCALE GENOMIC DNA]</scope>
    <source>
        <strain evidence="11">PS659</strain>
    </source>
</reference>
<evidence type="ECO:0000256" key="6">
    <source>
        <dbReference type="ARBA" id="ARBA00022741"/>
    </source>
</evidence>
<evidence type="ECO:0000256" key="9">
    <source>
        <dbReference type="ARBA" id="ARBA00023136"/>
    </source>
</evidence>
<proteinExistence type="inferred from homology"/>
<dbReference type="InterPro" id="IPR030679">
    <property type="entry name" value="ABC_ATPase_HisP-typ"/>
</dbReference>
<dbReference type="InterPro" id="IPR017871">
    <property type="entry name" value="ABC_transporter-like_CS"/>
</dbReference>
<dbReference type="Proteomes" id="UP000326729">
    <property type="component" value="Unassembled WGS sequence"/>
</dbReference>
<dbReference type="Pfam" id="PF00005">
    <property type="entry name" value="ABC_tran"/>
    <property type="match status" value="1"/>
</dbReference>
<organism evidence="11 12">
    <name type="scientific">Pseudomonas fluorescens</name>
    <dbReference type="NCBI Taxonomy" id="294"/>
    <lineage>
        <taxon>Bacteria</taxon>
        <taxon>Pseudomonadati</taxon>
        <taxon>Pseudomonadota</taxon>
        <taxon>Gammaproteobacteria</taxon>
        <taxon>Pseudomonadales</taxon>
        <taxon>Pseudomonadaceae</taxon>
        <taxon>Pseudomonas</taxon>
    </lineage>
</organism>
<evidence type="ECO:0000256" key="1">
    <source>
        <dbReference type="ARBA" id="ARBA00004417"/>
    </source>
</evidence>
<dbReference type="GO" id="GO:0015424">
    <property type="term" value="F:ABC-type amino acid transporter activity"/>
    <property type="evidence" value="ECO:0007669"/>
    <property type="project" value="InterPro"/>
</dbReference>
<evidence type="ECO:0000256" key="5">
    <source>
        <dbReference type="ARBA" id="ARBA00022519"/>
    </source>
</evidence>
<dbReference type="PANTHER" id="PTHR43166:SF9">
    <property type="entry name" value="GLUTAMATE_ASPARTATE IMPORT ATP-BINDING PROTEIN GLTL"/>
    <property type="match status" value="1"/>
</dbReference>
<dbReference type="AlphaFoldDB" id="A0A5E6R6E8"/>
<dbReference type="InterPro" id="IPR003593">
    <property type="entry name" value="AAA+_ATPase"/>
</dbReference>
<evidence type="ECO:0000256" key="4">
    <source>
        <dbReference type="ARBA" id="ARBA00022475"/>
    </source>
</evidence>
<evidence type="ECO:0000256" key="8">
    <source>
        <dbReference type="ARBA" id="ARBA00022970"/>
    </source>
</evidence>
<dbReference type="PIRSF" id="PIRSF039085">
    <property type="entry name" value="ABC_ATPase_HisP"/>
    <property type="match status" value="1"/>
</dbReference>
<evidence type="ECO:0000313" key="12">
    <source>
        <dbReference type="Proteomes" id="UP000326729"/>
    </source>
</evidence>
<dbReference type="PANTHER" id="PTHR43166">
    <property type="entry name" value="AMINO ACID IMPORT ATP-BINDING PROTEIN"/>
    <property type="match status" value="1"/>
</dbReference>
<gene>
    <name evidence="11" type="primary">glnQ_5</name>
    <name evidence="11" type="ORF">PS659_01475</name>
</gene>
<dbReference type="PROSITE" id="PS50893">
    <property type="entry name" value="ABC_TRANSPORTER_2"/>
    <property type="match status" value="1"/>
</dbReference>
<comment type="similarity">
    <text evidence="2">Belongs to the ABC transporter superfamily.</text>
</comment>
<comment type="subcellular location">
    <subcellularLocation>
        <location evidence="1">Cell inner membrane</location>
        <topology evidence="1">Peripheral membrane protein</topology>
    </subcellularLocation>
</comment>
<evidence type="ECO:0000256" key="3">
    <source>
        <dbReference type="ARBA" id="ARBA00022448"/>
    </source>
</evidence>
<keyword evidence="11" id="KW-0378">Hydrolase</keyword>
<keyword evidence="3" id="KW-0813">Transport</keyword>
<dbReference type="GO" id="GO:0005524">
    <property type="term" value="F:ATP binding"/>
    <property type="evidence" value="ECO:0007669"/>
    <property type="project" value="UniProtKB-KW"/>
</dbReference>
<keyword evidence="4" id="KW-1003">Cell membrane</keyword>
<dbReference type="EMBL" id="CABVGY010000006">
    <property type="protein sequence ID" value="VVM64267.1"/>
    <property type="molecule type" value="Genomic_DNA"/>
</dbReference>
<accession>A0A5E6R6E8</accession>